<keyword evidence="5 9" id="KW-0418">Kinase</keyword>
<dbReference type="PANTHER" id="PTHR34220">
    <property type="entry name" value="SENSOR HISTIDINE KINASE YPDA"/>
    <property type="match status" value="1"/>
</dbReference>
<dbReference type="InterPro" id="IPR050640">
    <property type="entry name" value="Bact_2-comp_sensor_kinase"/>
</dbReference>
<dbReference type="PANTHER" id="PTHR34220:SF7">
    <property type="entry name" value="SENSOR HISTIDINE KINASE YPDA"/>
    <property type="match status" value="1"/>
</dbReference>
<keyword evidence="4" id="KW-0808">Transferase</keyword>
<protein>
    <submittedName>
        <fullName evidence="9">Histidine kinase</fullName>
    </submittedName>
</protein>
<evidence type="ECO:0000256" key="4">
    <source>
        <dbReference type="ARBA" id="ARBA00022679"/>
    </source>
</evidence>
<keyword evidence="7" id="KW-1133">Transmembrane helix</keyword>
<dbReference type="PROSITE" id="PS50885">
    <property type="entry name" value="HAMP"/>
    <property type="match status" value="1"/>
</dbReference>
<keyword evidence="3" id="KW-0597">Phosphoprotein</keyword>
<keyword evidence="10" id="KW-1185">Reference proteome</keyword>
<comment type="caution">
    <text evidence="9">The sequence shown here is derived from an EMBL/GenBank/DDBJ whole genome shotgun (WGS) entry which is preliminary data.</text>
</comment>
<reference evidence="9 10" key="1">
    <citation type="submission" date="2020-04" db="EMBL/GenBank/DDBJ databases">
        <title>Paenibacillus algicola sp. nov., a novel marine bacterium producing alginate lyase.</title>
        <authorList>
            <person name="Huang H."/>
        </authorList>
    </citation>
    <scope>NUCLEOTIDE SEQUENCE [LARGE SCALE GENOMIC DNA]</scope>
    <source>
        <strain evidence="9 10">L7-75</strain>
    </source>
</reference>
<keyword evidence="7" id="KW-0812">Transmembrane</keyword>
<dbReference type="AlphaFoldDB" id="A0A848M9H4"/>
<sequence>MNLRRVVQDRSSIFVKLVLGFLLAVVPMYGAAIYLNESASDSVRHDLTQSLHARSRLFMNTFEQEMAATQRLIHYLSQDKDIQKLSTISPAMSRSEYFQAVNRVQDQMRLLKNSNSYINSAETYIPQLQMTLRESSYNPSMPETRWGAIMEAQNSELHVWNESLQMGMVYPETMHTGQEPNFVIAVQFDINRIEDSLKQLNTKGSGASIISLNQSWVLQDTSRQGFDKALLAQMKKNDTTDFTAFDTTLRYEDIDYHVYIEESAELNLLLAVHTPMADFEGPLGKYKTIFFVLSGISLLVVILFSSWIYQRIHRPLYLLVRSFRKMDLNNLERLELNHKPSDEFRYLYEQYNAMVKRMQGLIDESYKQKIRSQRSELKQLQSQINPHFLYNSFFTLHQMAEMWDIDNILPFTKHLGEYFRFITKSGHDEVSLCAEVSHAQAYTQIQSIRFQPRITASWDAIPDGQQNRKVPLLILQPLLENAYEHGMDHIEQGGIIEIRMKLVNDHLIISVEDNGQHLTDEQLQQLQERLQFSDLTEDMTGLFNVHHRLRLKYGKDGGLSFSRGELGGLRVEMILPAEKEEHL</sequence>
<feature type="domain" description="HAMP" evidence="8">
    <location>
        <begin position="310"/>
        <end position="363"/>
    </location>
</feature>
<dbReference type="Proteomes" id="UP000565468">
    <property type="component" value="Unassembled WGS sequence"/>
</dbReference>
<organism evidence="9 10">
    <name type="scientific">Paenibacillus lemnae</name>
    <dbReference type="NCBI Taxonomy" id="1330551"/>
    <lineage>
        <taxon>Bacteria</taxon>
        <taxon>Bacillati</taxon>
        <taxon>Bacillota</taxon>
        <taxon>Bacilli</taxon>
        <taxon>Bacillales</taxon>
        <taxon>Paenibacillaceae</taxon>
        <taxon>Paenibacillus</taxon>
    </lineage>
</organism>
<evidence type="ECO:0000256" key="5">
    <source>
        <dbReference type="ARBA" id="ARBA00022777"/>
    </source>
</evidence>
<dbReference type="InterPro" id="IPR010559">
    <property type="entry name" value="Sig_transdc_His_kin_internal"/>
</dbReference>
<name>A0A848M9H4_PAELE</name>
<proteinExistence type="predicted"/>
<dbReference type="Pfam" id="PF06580">
    <property type="entry name" value="His_kinase"/>
    <property type="match status" value="1"/>
</dbReference>
<dbReference type="GO" id="GO:0005886">
    <property type="term" value="C:plasma membrane"/>
    <property type="evidence" value="ECO:0007669"/>
    <property type="project" value="UniProtKB-SubCell"/>
</dbReference>
<keyword evidence="2" id="KW-1003">Cell membrane</keyword>
<dbReference type="Gene3D" id="6.10.340.10">
    <property type="match status" value="1"/>
</dbReference>
<evidence type="ECO:0000313" key="9">
    <source>
        <dbReference type="EMBL" id="NMO97707.1"/>
    </source>
</evidence>
<gene>
    <name evidence="9" type="ORF">HII30_18240</name>
</gene>
<evidence type="ECO:0000256" key="2">
    <source>
        <dbReference type="ARBA" id="ARBA00022475"/>
    </source>
</evidence>
<dbReference type="GO" id="GO:0000155">
    <property type="term" value="F:phosphorelay sensor kinase activity"/>
    <property type="evidence" value="ECO:0007669"/>
    <property type="project" value="InterPro"/>
</dbReference>
<dbReference type="Gene3D" id="3.30.565.10">
    <property type="entry name" value="Histidine kinase-like ATPase, C-terminal domain"/>
    <property type="match status" value="1"/>
</dbReference>
<dbReference type="InterPro" id="IPR036890">
    <property type="entry name" value="HATPase_C_sf"/>
</dbReference>
<feature type="transmembrane region" description="Helical" evidence="7">
    <location>
        <begin position="289"/>
        <end position="309"/>
    </location>
</feature>
<evidence type="ECO:0000313" key="10">
    <source>
        <dbReference type="Proteomes" id="UP000565468"/>
    </source>
</evidence>
<dbReference type="SUPFAM" id="SSF55874">
    <property type="entry name" value="ATPase domain of HSP90 chaperone/DNA topoisomerase II/histidine kinase"/>
    <property type="match status" value="1"/>
</dbReference>
<dbReference type="InterPro" id="IPR003594">
    <property type="entry name" value="HATPase_dom"/>
</dbReference>
<evidence type="ECO:0000256" key="1">
    <source>
        <dbReference type="ARBA" id="ARBA00004651"/>
    </source>
</evidence>
<dbReference type="Pfam" id="PF02518">
    <property type="entry name" value="HATPase_c"/>
    <property type="match status" value="1"/>
</dbReference>
<dbReference type="InterPro" id="IPR003660">
    <property type="entry name" value="HAMP_dom"/>
</dbReference>
<accession>A0A848M9H4</accession>
<dbReference type="RefSeq" id="WP_169506481.1">
    <property type="nucleotide sequence ID" value="NZ_JABBPN010000021.1"/>
</dbReference>
<evidence type="ECO:0000259" key="8">
    <source>
        <dbReference type="PROSITE" id="PS50885"/>
    </source>
</evidence>
<evidence type="ECO:0000256" key="6">
    <source>
        <dbReference type="ARBA" id="ARBA00023136"/>
    </source>
</evidence>
<keyword evidence="6 7" id="KW-0472">Membrane</keyword>
<comment type="subcellular location">
    <subcellularLocation>
        <location evidence="1">Cell membrane</location>
        <topology evidence="1">Multi-pass membrane protein</topology>
    </subcellularLocation>
</comment>
<evidence type="ECO:0000256" key="7">
    <source>
        <dbReference type="SAM" id="Phobius"/>
    </source>
</evidence>
<feature type="transmembrane region" description="Helical" evidence="7">
    <location>
        <begin position="12"/>
        <end position="35"/>
    </location>
</feature>
<dbReference type="EMBL" id="JABBPN010000021">
    <property type="protein sequence ID" value="NMO97707.1"/>
    <property type="molecule type" value="Genomic_DNA"/>
</dbReference>
<evidence type="ECO:0000256" key="3">
    <source>
        <dbReference type="ARBA" id="ARBA00022553"/>
    </source>
</evidence>